<protein>
    <submittedName>
        <fullName evidence="3">Uncharacterized protein, isoform A</fullName>
    </submittedName>
</protein>
<evidence type="ECO:0000256" key="1">
    <source>
        <dbReference type="SAM" id="Coils"/>
    </source>
</evidence>
<evidence type="ECO:0000256" key="2">
    <source>
        <dbReference type="SAM" id="MobiDB-lite"/>
    </source>
</evidence>
<dbReference type="AlphaFoldDB" id="B4M418"/>
<gene>
    <name evidence="3" type="primary">Dvir\GJ10850</name>
    <name evidence="3" type="ORF">Dvir_GJ10850</name>
</gene>
<dbReference type="OMA" id="CVKLKRY"/>
<feature type="coiled-coil region" evidence="1">
    <location>
        <begin position="185"/>
        <end position="248"/>
    </location>
</feature>
<dbReference type="PhylomeDB" id="B4M418"/>
<dbReference type="eggNOG" id="KOG0464">
    <property type="taxonomic scope" value="Eukaryota"/>
</dbReference>
<name>B4M418_DROVI</name>
<dbReference type="HOGENOM" id="CLU_624494_0_0_1"/>
<organism evidence="3 4">
    <name type="scientific">Drosophila virilis</name>
    <name type="common">Fruit fly</name>
    <dbReference type="NCBI Taxonomy" id="7244"/>
    <lineage>
        <taxon>Eukaryota</taxon>
        <taxon>Metazoa</taxon>
        <taxon>Ecdysozoa</taxon>
        <taxon>Arthropoda</taxon>
        <taxon>Hexapoda</taxon>
        <taxon>Insecta</taxon>
        <taxon>Pterygota</taxon>
        <taxon>Neoptera</taxon>
        <taxon>Endopterygota</taxon>
        <taxon>Diptera</taxon>
        <taxon>Brachycera</taxon>
        <taxon>Muscomorpha</taxon>
        <taxon>Ephydroidea</taxon>
        <taxon>Drosophilidae</taxon>
        <taxon>Drosophila</taxon>
    </lineage>
</organism>
<evidence type="ECO:0000313" key="4">
    <source>
        <dbReference type="Proteomes" id="UP000008792"/>
    </source>
</evidence>
<dbReference type="SMR" id="B4M418"/>
<proteinExistence type="predicted"/>
<feature type="region of interest" description="Disordered" evidence="2">
    <location>
        <begin position="64"/>
        <end position="92"/>
    </location>
</feature>
<keyword evidence="1" id="KW-0175">Coiled coil</keyword>
<dbReference type="Proteomes" id="UP000008792">
    <property type="component" value="Unassembled WGS sequence"/>
</dbReference>
<dbReference type="OrthoDB" id="7764536at2759"/>
<sequence>MAFSTQKEFFHVPFMNETLEFDCQDACVKLKSYPSTFDDRSWSADEDKKSRFVSDLVACNTPLILRQDDGSGPGGPGGPGGPEARSGKSGGKLVVGDSLINAADDTIENMKKVMIDNKLLDKDLAETRDRVGGTKTGNAELQRIMEQRYDPEMSKVFENKIQDLSDARKIDNNDERDLRHIHKSVDDMNKSHDILESENANLRRLLEKQSRRCSMDSIRIDPEKSNDVNYLQNKIDNMGKELAILRQAEDEFIRAGGATEGGYGGLGGPDMDVDTLQTMLAERESLRAKIKNLGSLHNKVKGSKKKVCLAECASADLVKSLNEQNRYICDMENDIQEMQQYYENEVEQSKYNEEVLKCRCNELQQQVVTLQPALQRADLMQMEIDVLRNELRKRDLALNAYDCQYQQLMHKTKAFKKSGYRYLDELIESCSDSCFKETGKEDDGDITC</sequence>
<feature type="compositionally biased region" description="Gly residues" evidence="2">
    <location>
        <begin position="71"/>
        <end position="81"/>
    </location>
</feature>
<keyword evidence="4" id="KW-1185">Reference proteome</keyword>
<dbReference type="EMBL" id="CH940652">
    <property type="protein sequence ID" value="EDW59379.1"/>
    <property type="molecule type" value="Genomic_DNA"/>
</dbReference>
<accession>B4M418</accession>
<evidence type="ECO:0000313" key="3">
    <source>
        <dbReference type="EMBL" id="EDW59379.1"/>
    </source>
</evidence>
<reference evidence="3 4" key="1">
    <citation type="journal article" date="2007" name="Nature">
        <title>Evolution of genes and genomes on the Drosophila phylogeny.</title>
        <authorList>
            <consortium name="Drosophila 12 Genomes Consortium"/>
            <person name="Clark A.G."/>
            <person name="Eisen M.B."/>
            <person name="Smith D.R."/>
            <person name="Bergman C.M."/>
            <person name="Oliver B."/>
            <person name="Markow T.A."/>
            <person name="Kaufman T.C."/>
            <person name="Kellis M."/>
            <person name="Gelbart W."/>
            <person name="Iyer V.N."/>
            <person name="Pollard D.A."/>
            <person name="Sackton T.B."/>
            <person name="Larracuente A.M."/>
            <person name="Singh N.D."/>
            <person name="Abad J.P."/>
            <person name="Abt D.N."/>
            <person name="Adryan B."/>
            <person name="Aguade M."/>
            <person name="Akashi H."/>
            <person name="Anderson W.W."/>
            <person name="Aquadro C.F."/>
            <person name="Ardell D.H."/>
            <person name="Arguello R."/>
            <person name="Artieri C.G."/>
            <person name="Barbash D.A."/>
            <person name="Barker D."/>
            <person name="Barsanti P."/>
            <person name="Batterham P."/>
            <person name="Batzoglou S."/>
            <person name="Begun D."/>
            <person name="Bhutkar A."/>
            <person name="Blanco E."/>
            <person name="Bosak S.A."/>
            <person name="Bradley R.K."/>
            <person name="Brand A.D."/>
            <person name="Brent M.R."/>
            <person name="Brooks A.N."/>
            <person name="Brown R.H."/>
            <person name="Butlin R.K."/>
            <person name="Caggese C."/>
            <person name="Calvi B.R."/>
            <person name="Bernardo de Carvalho A."/>
            <person name="Caspi A."/>
            <person name="Castrezana S."/>
            <person name="Celniker S.E."/>
            <person name="Chang J.L."/>
            <person name="Chapple C."/>
            <person name="Chatterji S."/>
            <person name="Chinwalla A."/>
            <person name="Civetta A."/>
            <person name="Clifton S.W."/>
            <person name="Comeron J.M."/>
            <person name="Costello J.C."/>
            <person name="Coyne J.A."/>
            <person name="Daub J."/>
            <person name="David R.G."/>
            <person name="Delcher A.L."/>
            <person name="Delehaunty K."/>
            <person name="Do C.B."/>
            <person name="Ebling H."/>
            <person name="Edwards K."/>
            <person name="Eickbush T."/>
            <person name="Evans J.D."/>
            <person name="Filipski A."/>
            <person name="Findeiss S."/>
            <person name="Freyhult E."/>
            <person name="Fulton L."/>
            <person name="Fulton R."/>
            <person name="Garcia A.C."/>
            <person name="Gardiner A."/>
            <person name="Garfield D.A."/>
            <person name="Garvin B.E."/>
            <person name="Gibson G."/>
            <person name="Gilbert D."/>
            <person name="Gnerre S."/>
            <person name="Godfrey J."/>
            <person name="Good R."/>
            <person name="Gotea V."/>
            <person name="Gravely B."/>
            <person name="Greenberg A.J."/>
            <person name="Griffiths-Jones S."/>
            <person name="Gross S."/>
            <person name="Guigo R."/>
            <person name="Gustafson E.A."/>
            <person name="Haerty W."/>
            <person name="Hahn M.W."/>
            <person name="Halligan D.L."/>
            <person name="Halpern A.L."/>
            <person name="Halter G.M."/>
            <person name="Han M.V."/>
            <person name="Heger A."/>
            <person name="Hillier L."/>
            <person name="Hinrichs A.S."/>
            <person name="Holmes I."/>
            <person name="Hoskins R.A."/>
            <person name="Hubisz M.J."/>
            <person name="Hultmark D."/>
            <person name="Huntley M.A."/>
            <person name="Jaffe D.B."/>
            <person name="Jagadeeshan S."/>
            <person name="Jeck W.R."/>
            <person name="Johnson J."/>
            <person name="Jones C.D."/>
            <person name="Jordan W.C."/>
            <person name="Karpen G.H."/>
            <person name="Kataoka E."/>
            <person name="Keightley P.D."/>
            <person name="Kheradpour P."/>
            <person name="Kirkness E.F."/>
            <person name="Koerich L.B."/>
            <person name="Kristiansen K."/>
            <person name="Kudrna D."/>
            <person name="Kulathinal R.J."/>
            <person name="Kumar S."/>
            <person name="Kwok R."/>
            <person name="Lander E."/>
            <person name="Langley C.H."/>
            <person name="Lapoint R."/>
            <person name="Lazzaro B.P."/>
            <person name="Lee S.J."/>
            <person name="Levesque L."/>
            <person name="Li R."/>
            <person name="Lin C.F."/>
            <person name="Lin M.F."/>
            <person name="Lindblad-Toh K."/>
            <person name="Llopart A."/>
            <person name="Long M."/>
            <person name="Low L."/>
            <person name="Lozovsky E."/>
            <person name="Lu J."/>
            <person name="Luo M."/>
            <person name="Machado C.A."/>
            <person name="Makalowski W."/>
            <person name="Marzo M."/>
            <person name="Matsuda M."/>
            <person name="Matzkin L."/>
            <person name="McAllister B."/>
            <person name="McBride C.S."/>
            <person name="McKernan B."/>
            <person name="McKernan K."/>
            <person name="Mendez-Lago M."/>
            <person name="Minx P."/>
            <person name="Mollenhauer M.U."/>
            <person name="Montooth K."/>
            <person name="Mount S.M."/>
            <person name="Mu X."/>
            <person name="Myers E."/>
            <person name="Negre B."/>
            <person name="Newfeld S."/>
            <person name="Nielsen R."/>
            <person name="Noor M.A."/>
            <person name="O'Grady P."/>
            <person name="Pachter L."/>
            <person name="Papaceit M."/>
            <person name="Parisi M.J."/>
            <person name="Parisi M."/>
            <person name="Parts L."/>
            <person name="Pedersen J.S."/>
            <person name="Pesole G."/>
            <person name="Phillippy A.M."/>
            <person name="Ponting C.P."/>
            <person name="Pop M."/>
            <person name="Porcelli D."/>
            <person name="Powell J.R."/>
            <person name="Prohaska S."/>
            <person name="Pruitt K."/>
            <person name="Puig M."/>
            <person name="Quesneville H."/>
            <person name="Ram K.R."/>
            <person name="Rand D."/>
            <person name="Rasmussen M.D."/>
            <person name="Reed L.K."/>
            <person name="Reenan R."/>
            <person name="Reily A."/>
            <person name="Remington K.A."/>
            <person name="Rieger T.T."/>
            <person name="Ritchie M.G."/>
            <person name="Robin C."/>
            <person name="Rogers Y.H."/>
            <person name="Rohde C."/>
            <person name="Rozas J."/>
            <person name="Rubenfield M.J."/>
            <person name="Ruiz A."/>
            <person name="Russo S."/>
            <person name="Salzberg S.L."/>
            <person name="Sanchez-Gracia A."/>
            <person name="Saranga D.J."/>
            <person name="Sato H."/>
            <person name="Schaeffer S.W."/>
            <person name="Schatz M.C."/>
            <person name="Schlenke T."/>
            <person name="Schwartz R."/>
            <person name="Segarra C."/>
            <person name="Singh R.S."/>
            <person name="Sirot L."/>
            <person name="Sirota M."/>
            <person name="Sisneros N.B."/>
            <person name="Smith C.D."/>
            <person name="Smith T.F."/>
            <person name="Spieth J."/>
            <person name="Stage D.E."/>
            <person name="Stark A."/>
            <person name="Stephan W."/>
            <person name="Strausberg R.L."/>
            <person name="Strempel S."/>
            <person name="Sturgill D."/>
            <person name="Sutton G."/>
            <person name="Sutton G.G."/>
            <person name="Tao W."/>
            <person name="Teichmann S."/>
            <person name="Tobari Y.N."/>
            <person name="Tomimura Y."/>
            <person name="Tsolas J.M."/>
            <person name="Valente V.L."/>
            <person name="Venter E."/>
            <person name="Venter J.C."/>
            <person name="Vicario S."/>
            <person name="Vieira F.G."/>
            <person name="Vilella A.J."/>
            <person name="Villasante A."/>
            <person name="Walenz B."/>
            <person name="Wang J."/>
            <person name="Wasserman M."/>
            <person name="Watts T."/>
            <person name="Wilson D."/>
            <person name="Wilson R.K."/>
            <person name="Wing R.A."/>
            <person name="Wolfner M.F."/>
            <person name="Wong A."/>
            <person name="Wong G.K."/>
            <person name="Wu C.I."/>
            <person name="Wu G."/>
            <person name="Yamamoto D."/>
            <person name="Yang H.P."/>
            <person name="Yang S.P."/>
            <person name="Yorke J.A."/>
            <person name="Yoshida K."/>
            <person name="Zdobnov E."/>
            <person name="Zhang P."/>
            <person name="Zhang Y."/>
            <person name="Zimin A.V."/>
            <person name="Baldwin J."/>
            <person name="Abdouelleil A."/>
            <person name="Abdulkadir J."/>
            <person name="Abebe A."/>
            <person name="Abera B."/>
            <person name="Abreu J."/>
            <person name="Acer S.C."/>
            <person name="Aftuck L."/>
            <person name="Alexander A."/>
            <person name="An P."/>
            <person name="Anderson E."/>
            <person name="Anderson S."/>
            <person name="Arachi H."/>
            <person name="Azer M."/>
            <person name="Bachantsang P."/>
            <person name="Barry A."/>
            <person name="Bayul T."/>
            <person name="Berlin A."/>
            <person name="Bessette D."/>
            <person name="Bloom T."/>
            <person name="Blye J."/>
            <person name="Boguslavskiy L."/>
            <person name="Bonnet C."/>
            <person name="Boukhgalter B."/>
            <person name="Bourzgui I."/>
            <person name="Brown A."/>
            <person name="Cahill P."/>
            <person name="Channer S."/>
            <person name="Cheshatsang Y."/>
            <person name="Chuda L."/>
            <person name="Citroen M."/>
            <person name="Collymore A."/>
            <person name="Cooke P."/>
            <person name="Costello M."/>
            <person name="D'Aco K."/>
            <person name="Daza R."/>
            <person name="De Haan G."/>
            <person name="DeGray S."/>
            <person name="DeMaso C."/>
            <person name="Dhargay N."/>
            <person name="Dooley K."/>
            <person name="Dooley E."/>
            <person name="Doricent M."/>
            <person name="Dorje P."/>
            <person name="Dorjee K."/>
            <person name="Dupes A."/>
            <person name="Elong R."/>
            <person name="Falk J."/>
            <person name="Farina A."/>
            <person name="Faro S."/>
            <person name="Ferguson D."/>
            <person name="Fisher S."/>
            <person name="Foley C.D."/>
            <person name="Franke A."/>
            <person name="Friedrich D."/>
            <person name="Gadbois L."/>
            <person name="Gearin G."/>
            <person name="Gearin C.R."/>
            <person name="Giannoukos G."/>
            <person name="Goode T."/>
            <person name="Graham J."/>
            <person name="Grandbois E."/>
            <person name="Grewal S."/>
            <person name="Gyaltsen K."/>
            <person name="Hafez N."/>
            <person name="Hagos B."/>
            <person name="Hall J."/>
            <person name="Henson C."/>
            <person name="Hollinger A."/>
            <person name="Honan T."/>
            <person name="Huard M.D."/>
            <person name="Hughes L."/>
            <person name="Hurhula B."/>
            <person name="Husby M.E."/>
            <person name="Kamat A."/>
            <person name="Kanga B."/>
            <person name="Kashin S."/>
            <person name="Khazanovich D."/>
            <person name="Kisner P."/>
            <person name="Lance K."/>
            <person name="Lara M."/>
            <person name="Lee W."/>
            <person name="Lennon N."/>
            <person name="Letendre F."/>
            <person name="LeVine R."/>
            <person name="Lipovsky A."/>
            <person name="Liu X."/>
            <person name="Liu J."/>
            <person name="Liu S."/>
            <person name="Lokyitsang T."/>
            <person name="Lokyitsang Y."/>
            <person name="Lubonja R."/>
            <person name="Lui A."/>
            <person name="MacDonald P."/>
            <person name="Magnisalis V."/>
            <person name="Maru K."/>
            <person name="Matthews C."/>
            <person name="McCusker W."/>
            <person name="McDonough S."/>
            <person name="Mehta T."/>
            <person name="Meldrim J."/>
            <person name="Meneus L."/>
            <person name="Mihai O."/>
            <person name="Mihalev A."/>
            <person name="Mihova T."/>
            <person name="Mittelman R."/>
            <person name="Mlenga V."/>
            <person name="Montmayeur A."/>
            <person name="Mulrain L."/>
            <person name="Navidi A."/>
            <person name="Naylor J."/>
            <person name="Negash T."/>
            <person name="Nguyen T."/>
            <person name="Nguyen N."/>
            <person name="Nicol R."/>
            <person name="Norbu C."/>
            <person name="Norbu N."/>
            <person name="Novod N."/>
            <person name="O'Neill B."/>
            <person name="Osman S."/>
            <person name="Markiewicz E."/>
            <person name="Oyono O.L."/>
            <person name="Patti C."/>
            <person name="Phunkhang P."/>
            <person name="Pierre F."/>
            <person name="Priest M."/>
            <person name="Raghuraman S."/>
            <person name="Rege F."/>
            <person name="Reyes R."/>
            <person name="Rise C."/>
            <person name="Rogov P."/>
            <person name="Ross K."/>
            <person name="Ryan E."/>
            <person name="Settipalli S."/>
            <person name="Shea T."/>
            <person name="Sherpa N."/>
            <person name="Shi L."/>
            <person name="Shih D."/>
            <person name="Sparrow T."/>
            <person name="Spaulding J."/>
            <person name="Stalker J."/>
            <person name="Stange-Thomann N."/>
            <person name="Stavropoulos S."/>
            <person name="Stone C."/>
            <person name="Strader C."/>
            <person name="Tesfaye S."/>
            <person name="Thomson T."/>
            <person name="Thoulutsang Y."/>
            <person name="Thoulutsang D."/>
            <person name="Topham K."/>
            <person name="Topping I."/>
            <person name="Tsamla T."/>
            <person name="Vassiliev H."/>
            <person name="Vo A."/>
            <person name="Wangchuk T."/>
            <person name="Wangdi T."/>
            <person name="Weiand M."/>
            <person name="Wilkinson J."/>
            <person name="Wilson A."/>
            <person name="Yadav S."/>
            <person name="Young G."/>
            <person name="Yu Q."/>
            <person name="Zembek L."/>
            <person name="Zhong D."/>
            <person name="Zimmer A."/>
            <person name="Zwirko Z."/>
            <person name="Jaffe D.B."/>
            <person name="Alvarez P."/>
            <person name="Brockman W."/>
            <person name="Butler J."/>
            <person name="Chin C."/>
            <person name="Gnerre S."/>
            <person name="Grabherr M."/>
            <person name="Kleber M."/>
            <person name="Mauceli E."/>
            <person name="MacCallum I."/>
        </authorList>
    </citation>
    <scope>NUCLEOTIDE SEQUENCE [LARGE SCALE GENOMIC DNA]</scope>
    <source>
        <strain evidence="4">Tucson 15010-1051.87</strain>
    </source>
</reference>